<dbReference type="SUPFAM" id="SSF52540">
    <property type="entry name" value="P-loop containing nucleoside triphosphate hydrolases"/>
    <property type="match status" value="1"/>
</dbReference>
<dbReference type="InterPro" id="IPR003593">
    <property type="entry name" value="AAA+_ATPase"/>
</dbReference>
<reference evidence="4" key="1">
    <citation type="submission" date="2024-06" db="EMBL/GenBank/DDBJ databases">
        <title>Methylostella associata gen. nov., sp. nov., a novel Ancalomicrobiaceae-affiliated facultatively methylotrophic bacteria that feed on methanotrophs of the genus Methylococcus.</title>
        <authorList>
            <person name="Saltykova V."/>
            <person name="Danilova O.V."/>
            <person name="Oshkin I.Y."/>
            <person name="Belova S.E."/>
            <person name="Pimenov N.V."/>
            <person name="Dedysh S.N."/>
        </authorList>
    </citation>
    <scope>NUCLEOTIDE SEQUENCE</scope>
    <source>
        <strain evidence="4">S20</strain>
    </source>
</reference>
<dbReference type="PANTHER" id="PTHR24220:SF659">
    <property type="entry name" value="TRANSPORTER, PUTATIVE-RELATED"/>
    <property type="match status" value="1"/>
</dbReference>
<name>A0AAU7X979_9HYPH</name>
<keyword evidence="1" id="KW-0547">Nucleotide-binding</keyword>
<dbReference type="KEGG" id="mflg:ABS361_20105"/>
<dbReference type="Gene3D" id="3.40.50.300">
    <property type="entry name" value="P-loop containing nucleotide triphosphate hydrolases"/>
    <property type="match status" value="1"/>
</dbReference>
<evidence type="ECO:0000256" key="1">
    <source>
        <dbReference type="ARBA" id="ARBA00022741"/>
    </source>
</evidence>
<dbReference type="SMART" id="SM00382">
    <property type="entry name" value="AAA"/>
    <property type="match status" value="1"/>
</dbReference>
<dbReference type="InterPro" id="IPR003439">
    <property type="entry name" value="ABC_transporter-like_ATP-bd"/>
</dbReference>
<accession>A0AAU7X979</accession>
<dbReference type="PANTHER" id="PTHR24220">
    <property type="entry name" value="IMPORT ATP-BINDING PROTEIN"/>
    <property type="match status" value="1"/>
</dbReference>
<evidence type="ECO:0000256" key="2">
    <source>
        <dbReference type="ARBA" id="ARBA00022840"/>
    </source>
</evidence>
<protein>
    <submittedName>
        <fullName evidence="4">ATP-binding cassette domain-containing protein</fullName>
    </submittedName>
</protein>
<gene>
    <name evidence="4" type="ORF">ABS361_20105</name>
</gene>
<dbReference type="InterPro" id="IPR015854">
    <property type="entry name" value="ABC_transpr_LolD-like"/>
</dbReference>
<dbReference type="GO" id="GO:0022857">
    <property type="term" value="F:transmembrane transporter activity"/>
    <property type="evidence" value="ECO:0007669"/>
    <property type="project" value="TreeGrafter"/>
</dbReference>
<dbReference type="Pfam" id="PF00005">
    <property type="entry name" value="ABC_tran"/>
    <property type="match status" value="1"/>
</dbReference>
<dbReference type="GO" id="GO:0016887">
    <property type="term" value="F:ATP hydrolysis activity"/>
    <property type="evidence" value="ECO:0007669"/>
    <property type="project" value="InterPro"/>
</dbReference>
<organism evidence="4">
    <name type="scientific">Methyloraptor flagellatus</name>
    <dbReference type="NCBI Taxonomy" id="3162530"/>
    <lineage>
        <taxon>Bacteria</taxon>
        <taxon>Pseudomonadati</taxon>
        <taxon>Pseudomonadota</taxon>
        <taxon>Alphaproteobacteria</taxon>
        <taxon>Hyphomicrobiales</taxon>
        <taxon>Ancalomicrobiaceae</taxon>
        <taxon>Methyloraptor</taxon>
    </lineage>
</organism>
<evidence type="ECO:0000259" key="3">
    <source>
        <dbReference type="PROSITE" id="PS50893"/>
    </source>
</evidence>
<dbReference type="InterPro" id="IPR027417">
    <property type="entry name" value="P-loop_NTPase"/>
</dbReference>
<dbReference type="GO" id="GO:0005524">
    <property type="term" value="F:ATP binding"/>
    <property type="evidence" value="ECO:0007669"/>
    <property type="project" value="UniProtKB-KW"/>
</dbReference>
<dbReference type="AlphaFoldDB" id="A0AAU7X979"/>
<dbReference type="PROSITE" id="PS50893">
    <property type="entry name" value="ABC_TRANSPORTER_2"/>
    <property type="match status" value="1"/>
</dbReference>
<dbReference type="EMBL" id="CP158568">
    <property type="protein sequence ID" value="XBY44296.1"/>
    <property type="molecule type" value="Genomic_DNA"/>
</dbReference>
<keyword evidence="2 4" id="KW-0067">ATP-binding</keyword>
<proteinExistence type="predicted"/>
<dbReference type="RefSeq" id="WP_407049388.1">
    <property type="nucleotide sequence ID" value="NZ_CP158568.1"/>
</dbReference>
<feature type="domain" description="ABC transporter" evidence="3">
    <location>
        <begin position="2"/>
        <end position="231"/>
    </location>
</feature>
<evidence type="ECO:0000313" key="4">
    <source>
        <dbReference type="EMBL" id="XBY44296.1"/>
    </source>
</evidence>
<sequence>MLEHIAVDHRDAGGAKVRALEIDRFAVAAGERVVLTGPSGAGKTTALHVAAGIARPDTGRVQWGDRVVSAEREAVRDRWRRETIGFVFQNFHLVPELDILSNILIARWFSAWRVDGALRARAVALAERMGLPDPRRRAGVLSRGEQQRVAIARALVHRPAIVFADEPTASLDAETGAVIGTLLVEAVAETGASLVAVSHDARLIERFPRVVQVLGGRLVEDAPALPRISEAAR</sequence>
<dbReference type="GO" id="GO:0005886">
    <property type="term" value="C:plasma membrane"/>
    <property type="evidence" value="ECO:0007669"/>
    <property type="project" value="TreeGrafter"/>
</dbReference>